<name>A0A2T9Y197_9FUNG</name>
<comment type="caution">
    <text evidence="4">The sequence shown here is derived from an EMBL/GenBank/DDBJ whole genome shotgun (WGS) entry which is preliminary data.</text>
</comment>
<keyword evidence="2" id="KW-0175">Coiled coil</keyword>
<dbReference type="Gene3D" id="1.10.30.10">
    <property type="entry name" value="High mobility group box domain"/>
    <property type="match status" value="1"/>
</dbReference>
<evidence type="ECO:0000313" key="5">
    <source>
        <dbReference type="Proteomes" id="UP000245383"/>
    </source>
</evidence>
<dbReference type="CDD" id="cd00084">
    <property type="entry name" value="HMG-box_SF"/>
    <property type="match status" value="1"/>
</dbReference>
<reference evidence="4 5" key="1">
    <citation type="journal article" date="2018" name="MBio">
        <title>Comparative Genomics Reveals the Core Gene Toolbox for the Fungus-Insect Symbiosis.</title>
        <authorList>
            <person name="Wang Y."/>
            <person name="Stata M."/>
            <person name="Wang W."/>
            <person name="Stajich J.E."/>
            <person name="White M.M."/>
            <person name="Moncalvo J.M."/>
        </authorList>
    </citation>
    <scope>NUCLEOTIDE SEQUENCE [LARGE SCALE GENOMIC DNA]</scope>
    <source>
        <strain evidence="4 5">SWE-8-4</strain>
    </source>
</reference>
<dbReference type="Pfam" id="PF09011">
    <property type="entry name" value="HMG_box_2"/>
    <property type="match status" value="1"/>
</dbReference>
<dbReference type="InterPro" id="IPR009071">
    <property type="entry name" value="HMG_box_dom"/>
</dbReference>
<dbReference type="PROSITE" id="PS50118">
    <property type="entry name" value="HMG_BOX_2"/>
    <property type="match status" value="1"/>
</dbReference>
<feature type="coiled-coil region" evidence="2">
    <location>
        <begin position="232"/>
        <end position="306"/>
    </location>
</feature>
<proteinExistence type="predicted"/>
<dbReference type="GO" id="GO:0005634">
    <property type="term" value="C:nucleus"/>
    <property type="evidence" value="ECO:0007669"/>
    <property type="project" value="UniProtKB-UniRule"/>
</dbReference>
<dbReference type="SUPFAM" id="SSF47095">
    <property type="entry name" value="HMG-box"/>
    <property type="match status" value="1"/>
</dbReference>
<evidence type="ECO:0000256" key="1">
    <source>
        <dbReference type="PROSITE-ProRule" id="PRU00267"/>
    </source>
</evidence>
<dbReference type="STRING" id="133385.A0A2T9Y197"/>
<keyword evidence="1" id="KW-0539">Nucleus</keyword>
<dbReference type="EMBL" id="MBFR01000728">
    <property type="protein sequence ID" value="PVU86090.1"/>
    <property type="molecule type" value="Genomic_DNA"/>
</dbReference>
<accession>A0A2T9Y197</accession>
<evidence type="ECO:0000256" key="2">
    <source>
        <dbReference type="SAM" id="Coils"/>
    </source>
</evidence>
<evidence type="ECO:0000259" key="3">
    <source>
        <dbReference type="PROSITE" id="PS50118"/>
    </source>
</evidence>
<dbReference type="InterPro" id="IPR036910">
    <property type="entry name" value="HMG_box_dom_sf"/>
</dbReference>
<sequence length="469" mass="54677">MLRRLRLAKAQFPLSLATRDCAVSQHRPIASAVILWKNCVIFATFDSKNSVFKAISNRCYSSKSKDTNLFSDDKFDQRIPTSESIKSLKSTNISSKLIKNKEAKLLEDQKRKVSKQTKALKLIKAKFFEAQKLRESKQDTARNLKEAKFLEAQKLTKSKLLEAQKLRISKQTKALNIIQAKLLEDQKLRVSKKIKDLKLKKAKFIKALKIKTYKIAKAQKLKDAKFLRDQKLKLLKQAKAQKLKEAKQSKAQKLKEAKQAKAQKLKEAKFLRAQKLKDRLTKNIIKQRKKDELEKLKLQKKLTASKELVLPFFPNSAFRLYTQDEFAKAKKDSLNSTHLLSSQKILTNISTNWKLISEAERMGYEQKYKLLKEQFTIGLYKWWDNVDKNLVKLENCRRRSINKIRKNKSKYKLPMLVDPRVPKRPAGSYAMFVKDLKKSNLSELPNQNNDFIKYADCFKLYKELLNKND</sequence>
<evidence type="ECO:0000313" key="4">
    <source>
        <dbReference type="EMBL" id="PVU86090.1"/>
    </source>
</evidence>
<dbReference type="Proteomes" id="UP000245383">
    <property type="component" value="Unassembled WGS sequence"/>
</dbReference>
<dbReference type="GO" id="GO:0003677">
    <property type="term" value="F:DNA binding"/>
    <property type="evidence" value="ECO:0007669"/>
    <property type="project" value="UniProtKB-UniRule"/>
</dbReference>
<feature type="DNA-binding region" description="HMG box" evidence="1">
    <location>
        <begin position="311"/>
        <end position="383"/>
    </location>
</feature>
<dbReference type="SMART" id="SM00398">
    <property type="entry name" value="HMG"/>
    <property type="match status" value="1"/>
</dbReference>
<dbReference type="AlphaFoldDB" id="A0A2T9Y197"/>
<gene>
    <name evidence="4" type="ORF">BB561_006815</name>
</gene>
<feature type="domain" description="HMG box" evidence="3">
    <location>
        <begin position="311"/>
        <end position="383"/>
    </location>
</feature>
<protein>
    <recommendedName>
        <fullName evidence="3">HMG box domain-containing protein</fullName>
    </recommendedName>
</protein>
<organism evidence="4 5">
    <name type="scientific">Smittium simulii</name>
    <dbReference type="NCBI Taxonomy" id="133385"/>
    <lineage>
        <taxon>Eukaryota</taxon>
        <taxon>Fungi</taxon>
        <taxon>Fungi incertae sedis</taxon>
        <taxon>Zoopagomycota</taxon>
        <taxon>Kickxellomycotina</taxon>
        <taxon>Harpellomycetes</taxon>
        <taxon>Harpellales</taxon>
        <taxon>Legeriomycetaceae</taxon>
        <taxon>Smittium</taxon>
    </lineage>
</organism>
<keyword evidence="5" id="KW-1185">Reference proteome</keyword>
<keyword evidence="1" id="KW-0238">DNA-binding</keyword>